<accession>A0A8J5HZE1</accession>
<dbReference type="Pfam" id="PF25597">
    <property type="entry name" value="SH3_retrovirus"/>
    <property type="match status" value="1"/>
</dbReference>
<feature type="domain" description="Retroviral polymerase SH3-like" evidence="4">
    <location>
        <begin position="293"/>
        <end position="355"/>
    </location>
</feature>
<gene>
    <name evidence="5" type="ORF">ZIOFF_015364</name>
</gene>
<keyword evidence="6" id="KW-1185">Reference proteome</keyword>
<feature type="domain" description="Retrovirus-related Pol polyprotein from transposon TNT 1-94-like beta-barrel" evidence="3">
    <location>
        <begin position="101"/>
        <end position="180"/>
    </location>
</feature>
<dbReference type="GO" id="GO:0006508">
    <property type="term" value="P:proteolysis"/>
    <property type="evidence" value="ECO:0007669"/>
    <property type="project" value="UniProtKB-KW"/>
</dbReference>
<dbReference type="PANTHER" id="PTHR42648:SF28">
    <property type="entry name" value="TRANSPOSON-ENCODED PROTEIN WITH RIBONUCLEASE H-LIKE AND RETROVIRUS ZINC FINGER-LIKE DOMAINS"/>
    <property type="match status" value="1"/>
</dbReference>
<dbReference type="InterPro" id="IPR039537">
    <property type="entry name" value="Retrotran_Ty1/copia-like"/>
</dbReference>
<dbReference type="Pfam" id="PF14223">
    <property type="entry name" value="Retrotran_gag_2"/>
    <property type="match status" value="1"/>
</dbReference>
<dbReference type="GO" id="GO:0008233">
    <property type="term" value="F:peptidase activity"/>
    <property type="evidence" value="ECO:0007669"/>
    <property type="project" value="UniProtKB-KW"/>
</dbReference>
<dbReference type="InterPro" id="IPR057670">
    <property type="entry name" value="SH3_retrovirus"/>
</dbReference>
<dbReference type="EMBL" id="JACMSC010000004">
    <property type="protein sequence ID" value="KAG6525408.1"/>
    <property type="molecule type" value="Genomic_DNA"/>
</dbReference>
<organism evidence="5 6">
    <name type="scientific">Zingiber officinale</name>
    <name type="common">Ginger</name>
    <name type="synonym">Amomum zingiber</name>
    <dbReference type="NCBI Taxonomy" id="94328"/>
    <lineage>
        <taxon>Eukaryota</taxon>
        <taxon>Viridiplantae</taxon>
        <taxon>Streptophyta</taxon>
        <taxon>Embryophyta</taxon>
        <taxon>Tracheophyta</taxon>
        <taxon>Spermatophyta</taxon>
        <taxon>Magnoliopsida</taxon>
        <taxon>Liliopsida</taxon>
        <taxon>Zingiberales</taxon>
        <taxon>Zingiberaceae</taxon>
        <taxon>Zingiber</taxon>
    </lineage>
</organism>
<evidence type="ECO:0000256" key="1">
    <source>
        <dbReference type="ARBA" id="ARBA00022670"/>
    </source>
</evidence>
<feature type="region of interest" description="Disordered" evidence="2">
    <location>
        <begin position="396"/>
        <end position="422"/>
    </location>
</feature>
<evidence type="ECO:0008006" key="7">
    <source>
        <dbReference type="Google" id="ProtNLM"/>
    </source>
</evidence>
<comment type="caution">
    <text evidence="5">The sequence shown here is derived from an EMBL/GenBank/DDBJ whole genome shotgun (WGS) entry which is preliminary data.</text>
</comment>
<evidence type="ECO:0000313" key="5">
    <source>
        <dbReference type="EMBL" id="KAG6525408.1"/>
    </source>
</evidence>
<keyword evidence="1" id="KW-0378">Hydrolase</keyword>
<name>A0A8J5HZE1_ZINOF</name>
<evidence type="ECO:0000313" key="6">
    <source>
        <dbReference type="Proteomes" id="UP000734854"/>
    </source>
</evidence>
<sequence>MVKGASVVTHLNEFNTIVNQLSSVEINFNNEVRALILLASLPNNWEPMQAVVSNSVGNTKLNFNDVRDRILAEEVRIIDSGEMLASNSALNIEVDSPIDPWVLDSGASFHTTAQREILENYVAGNHGKVYLADGEPLDIVGTGSIRLKMSNGVVWKIQKVRHVLKLMQNLISVGQLDDEGHNATFCEGSMVVAHDGHMSERGMKMLVSNGKDLRKGKLELVHTDVWGPSSVSSLDVMFIDDSTIKEWVYFIKNESNVFATFKRGPSVPLNYSILKEVSSSKDAKYSFLKVFGCLSYVHIDAFARNKFDPKSKKCFFIGYGDTEFDYCFWNDENRKIIRSRDVIFSEQVLYKDRLSKSSEIADSVENKSGVFHFKDFPMNNLQQNAQNEENILPTNQENVAPETTPLPELRRSSRTGSRNPADMLTKTEKLKLCATSVGLLNLKIEKSLPLQMETVDGGLVSKWKIVNICGP</sequence>
<dbReference type="InterPro" id="IPR054722">
    <property type="entry name" value="PolX-like_BBD"/>
</dbReference>
<dbReference type="Pfam" id="PF22936">
    <property type="entry name" value="Pol_BBD"/>
    <property type="match status" value="1"/>
</dbReference>
<keyword evidence="1" id="KW-0645">Protease</keyword>
<dbReference type="AlphaFoldDB" id="A0A8J5HZE1"/>
<evidence type="ECO:0000259" key="4">
    <source>
        <dbReference type="Pfam" id="PF25597"/>
    </source>
</evidence>
<dbReference type="PANTHER" id="PTHR42648">
    <property type="entry name" value="TRANSPOSASE, PUTATIVE-RELATED"/>
    <property type="match status" value="1"/>
</dbReference>
<proteinExistence type="predicted"/>
<reference evidence="5 6" key="1">
    <citation type="submission" date="2020-08" db="EMBL/GenBank/DDBJ databases">
        <title>Plant Genome Project.</title>
        <authorList>
            <person name="Zhang R.-G."/>
        </authorList>
    </citation>
    <scope>NUCLEOTIDE SEQUENCE [LARGE SCALE GENOMIC DNA]</scope>
    <source>
        <tissue evidence="5">Rhizome</tissue>
    </source>
</reference>
<protein>
    <recommendedName>
        <fullName evidence="7">Retrovirus-related Pol polyprotein from transposon TNT 1-94</fullName>
    </recommendedName>
</protein>
<dbReference type="Proteomes" id="UP000734854">
    <property type="component" value="Unassembled WGS sequence"/>
</dbReference>
<evidence type="ECO:0000256" key="2">
    <source>
        <dbReference type="SAM" id="MobiDB-lite"/>
    </source>
</evidence>
<evidence type="ECO:0000259" key="3">
    <source>
        <dbReference type="Pfam" id="PF22936"/>
    </source>
</evidence>